<protein>
    <submittedName>
        <fullName evidence="3">N-acylmannosamine 1-dehydrogenase, putative</fullName>
    </submittedName>
</protein>
<sequence length="197" mass="20868">MANLLDEDPERFRRMIEINLIGSAYVGMAAARAMVAQGRGGAILNTVSGAQSGSPGMSSYGASKGGVAALTYSWAIELASHGIRVNAISPQAQTRTARSIDPMLHHDKPPERCAPAAVFLMSDLARDVTGQVVFVVGDELALVSHPAVVLPSQHNAAWTVESIAAAFRDDLALRQMPVGRSRQRIEVVSASDSFDAK</sequence>
<dbReference type="InterPro" id="IPR020904">
    <property type="entry name" value="Sc_DH/Rdtase_CS"/>
</dbReference>
<dbReference type="PANTHER" id="PTHR24321">
    <property type="entry name" value="DEHYDROGENASES, SHORT CHAIN"/>
    <property type="match status" value="1"/>
</dbReference>
<dbReference type="CDD" id="cd05233">
    <property type="entry name" value="SDR_c"/>
    <property type="match status" value="1"/>
</dbReference>
<keyword evidence="2" id="KW-0560">Oxidoreductase</keyword>
<dbReference type="SUPFAM" id="SSF51735">
    <property type="entry name" value="NAD(P)-binding Rossmann-fold domains"/>
    <property type="match status" value="1"/>
</dbReference>
<reference evidence="4" key="1">
    <citation type="journal article" date="2010" name="Nat. Biotechnol.">
        <title>Draft genome sequence of the oilseed species Ricinus communis.</title>
        <authorList>
            <person name="Chan A.P."/>
            <person name="Crabtree J."/>
            <person name="Zhao Q."/>
            <person name="Lorenzi H."/>
            <person name="Orvis J."/>
            <person name="Puiu D."/>
            <person name="Melake-Berhan A."/>
            <person name="Jones K.M."/>
            <person name="Redman J."/>
            <person name="Chen G."/>
            <person name="Cahoon E.B."/>
            <person name="Gedil M."/>
            <person name="Stanke M."/>
            <person name="Haas B.J."/>
            <person name="Wortman J.R."/>
            <person name="Fraser-Liggett C.M."/>
            <person name="Ravel J."/>
            <person name="Rabinowicz P.D."/>
        </authorList>
    </citation>
    <scope>NUCLEOTIDE SEQUENCE [LARGE SCALE GENOMIC DNA]</scope>
    <source>
        <strain evidence="4">cv. Hale</strain>
    </source>
</reference>
<dbReference type="PANTHER" id="PTHR24321:SF8">
    <property type="entry name" value="ESTRADIOL 17-BETA-DEHYDROGENASE 8-RELATED"/>
    <property type="match status" value="1"/>
</dbReference>
<dbReference type="Pfam" id="PF13561">
    <property type="entry name" value="adh_short_C2"/>
    <property type="match status" value="1"/>
</dbReference>
<dbReference type="InterPro" id="IPR036291">
    <property type="entry name" value="NAD(P)-bd_dom_sf"/>
</dbReference>
<dbReference type="Gene3D" id="3.40.50.720">
    <property type="entry name" value="NAD(P)-binding Rossmann-like Domain"/>
    <property type="match status" value="1"/>
</dbReference>
<dbReference type="AlphaFoldDB" id="B9TES0"/>
<comment type="similarity">
    <text evidence="1">Belongs to the short-chain dehydrogenases/reductases (SDR) family.</text>
</comment>
<proteinExistence type="inferred from homology"/>
<dbReference type="PRINTS" id="PR00081">
    <property type="entry name" value="GDHRDH"/>
</dbReference>
<gene>
    <name evidence="3" type="ORF">RCOM_1837280</name>
</gene>
<evidence type="ECO:0000313" key="4">
    <source>
        <dbReference type="Proteomes" id="UP000008311"/>
    </source>
</evidence>
<dbReference type="EMBL" id="EQ979228">
    <property type="protein sequence ID" value="EEF25644.1"/>
    <property type="molecule type" value="Genomic_DNA"/>
</dbReference>
<dbReference type="InterPro" id="IPR002347">
    <property type="entry name" value="SDR_fam"/>
</dbReference>
<name>B9TES0_RICCO</name>
<evidence type="ECO:0000256" key="1">
    <source>
        <dbReference type="ARBA" id="ARBA00006484"/>
    </source>
</evidence>
<dbReference type="Proteomes" id="UP000008311">
    <property type="component" value="Unassembled WGS sequence"/>
</dbReference>
<dbReference type="InParanoid" id="B9TES0"/>
<organism evidence="3 4">
    <name type="scientific">Ricinus communis</name>
    <name type="common">Castor bean</name>
    <dbReference type="NCBI Taxonomy" id="3988"/>
    <lineage>
        <taxon>Eukaryota</taxon>
        <taxon>Viridiplantae</taxon>
        <taxon>Streptophyta</taxon>
        <taxon>Embryophyta</taxon>
        <taxon>Tracheophyta</taxon>
        <taxon>Spermatophyta</taxon>
        <taxon>Magnoliopsida</taxon>
        <taxon>eudicotyledons</taxon>
        <taxon>Gunneridae</taxon>
        <taxon>Pentapetalae</taxon>
        <taxon>rosids</taxon>
        <taxon>fabids</taxon>
        <taxon>Malpighiales</taxon>
        <taxon>Euphorbiaceae</taxon>
        <taxon>Acalyphoideae</taxon>
        <taxon>Acalypheae</taxon>
        <taxon>Ricinus</taxon>
    </lineage>
</organism>
<evidence type="ECO:0000256" key="2">
    <source>
        <dbReference type="ARBA" id="ARBA00023002"/>
    </source>
</evidence>
<evidence type="ECO:0000313" key="3">
    <source>
        <dbReference type="EMBL" id="EEF25644.1"/>
    </source>
</evidence>
<dbReference type="STRING" id="3988.B9TES0"/>
<accession>B9TES0</accession>
<dbReference type="GO" id="GO:0016491">
    <property type="term" value="F:oxidoreductase activity"/>
    <property type="evidence" value="ECO:0007669"/>
    <property type="project" value="UniProtKB-KW"/>
</dbReference>
<dbReference type="eggNOG" id="KOG1200">
    <property type="taxonomic scope" value="Eukaryota"/>
</dbReference>
<keyword evidence="4" id="KW-1185">Reference proteome</keyword>
<dbReference type="PROSITE" id="PS00061">
    <property type="entry name" value="ADH_SHORT"/>
    <property type="match status" value="1"/>
</dbReference>